<sequence>MITYSSVLLVTVLAAVLELISARCDWNFHEMDGKFCFMVAVAPKMGYTFDEVRMECAKFDAFPTVYPENRKLAKRMSKFITGLMRRHFPVLLCNTTHQYGSFFLGYKRRNYTIYEPNEAVEYENVFGVTLNIFTDYTDFIDIQHKKFLRSADKSENNDNQCVQQIFNDVQLSEKWIKSACNVQTYYVCMKKSDQLSNYC</sequence>
<feature type="signal peptide" evidence="1">
    <location>
        <begin position="1"/>
        <end position="22"/>
    </location>
</feature>
<dbReference type="EMBL" id="JPKZ01001875">
    <property type="protein sequence ID" value="KHN79724.1"/>
    <property type="molecule type" value="Genomic_DNA"/>
</dbReference>
<evidence type="ECO:0000256" key="1">
    <source>
        <dbReference type="SAM" id="SignalP"/>
    </source>
</evidence>
<feature type="chain" id="PRO_5002095389" description="C-type lectin domain-containing protein" evidence="1">
    <location>
        <begin position="23"/>
        <end position="199"/>
    </location>
</feature>
<dbReference type="Proteomes" id="UP000031036">
    <property type="component" value="Unassembled WGS sequence"/>
</dbReference>
<evidence type="ECO:0000313" key="3">
    <source>
        <dbReference type="Proteomes" id="UP000031036"/>
    </source>
</evidence>
<accession>A0A0B2VE15</accession>
<protein>
    <recommendedName>
        <fullName evidence="4">C-type lectin domain-containing protein</fullName>
    </recommendedName>
</protein>
<name>A0A0B2VE15_TOXCA</name>
<evidence type="ECO:0008006" key="4">
    <source>
        <dbReference type="Google" id="ProtNLM"/>
    </source>
</evidence>
<proteinExistence type="predicted"/>
<evidence type="ECO:0000313" key="2">
    <source>
        <dbReference type="EMBL" id="KHN79724.1"/>
    </source>
</evidence>
<keyword evidence="3" id="KW-1185">Reference proteome</keyword>
<reference evidence="2 3" key="1">
    <citation type="submission" date="2014-11" db="EMBL/GenBank/DDBJ databases">
        <title>Genetic blueprint of the zoonotic pathogen Toxocara canis.</title>
        <authorList>
            <person name="Zhu X.-Q."/>
            <person name="Korhonen P.K."/>
            <person name="Cai H."/>
            <person name="Young N.D."/>
            <person name="Nejsum P."/>
            <person name="von Samson-Himmelstjerna G."/>
            <person name="Boag P.R."/>
            <person name="Tan P."/>
            <person name="Li Q."/>
            <person name="Min J."/>
            <person name="Yang Y."/>
            <person name="Wang X."/>
            <person name="Fang X."/>
            <person name="Hall R.S."/>
            <person name="Hofmann A."/>
            <person name="Sternberg P.W."/>
            <person name="Jex A.R."/>
            <person name="Gasser R.B."/>
        </authorList>
    </citation>
    <scope>NUCLEOTIDE SEQUENCE [LARGE SCALE GENOMIC DNA]</scope>
    <source>
        <strain evidence="2">PN_DK_2014</strain>
    </source>
</reference>
<dbReference type="InterPro" id="IPR016187">
    <property type="entry name" value="CTDL_fold"/>
</dbReference>
<dbReference type="AlphaFoldDB" id="A0A0B2VE15"/>
<organism evidence="2 3">
    <name type="scientific">Toxocara canis</name>
    <name type="common">Canine roundworm</name>
    <dbReference type="NCBI Taxonomy" id="6265"/>
    <lineage>
        <taxon>Eukaryota</taxon>
        <taxon>Metazoa</taxon>
        <taxon>Ecdysozoa</taxon>
        <taxon>Nematoda</taxon>
        <taxon>Chromadorea</taxon>
        <taxon>Rhabditida</taxon>
        <taxon>Spirurina</taxon>
        <taxon>Ascaridomorpha</taxon>
        <taxon>Ascaridoidea</taxon>
        <taxon>Toxocaridae</taxon>
        <taxon>Toxocara</taxon>
    </lineage>
</organism>
<keyword evidence="1" id="KW-0732">Signal</keyword>
<gene>
    <name evidence="2" type="ORF">Tcan_14629</name>
</gene>
<dbReference type="SUPFAM" id="SSF56436">
    <property type="entry name" value="C-type lectin-like"/>
    <property type="match status" value="1"/>
</dbReference>
<comment type="caution">
    <text evidence="2">The sequence shown here is derived from an EMBL/GenBank/DDBJ whole genome shotgun (WGS) entry which is preliminary data.</text>
</comment>